<dbReference type="Pfam" id="PF05960">
    <property type="entry name" value="DUF885"/>
    <property type="match status" value="1"/>
</dbReference>
<protein>
    <submittedName>
        <fullName evidence="1">DUF885 domain-containing protein</fullName>
    </submittedName>
</protein>
<dbReference type="InterPro" id="IPR010281">
    <property type="entry name" value="DUF885"/>
</dbReference>
<dbReference type="PANTHER" id="PTHR33361">
    <property type="entry name" value="GLR0591 PROTEIN"/>
    <property type="match status" value="1"/>
</dbReference>
<gene>
    <name evidence="1" type="ORF">GCM10010517_59480</name>
</gene>
<organism evidence="1 2">
    <name type="scientific">Streptosporangium fragile</name>
    <dbReference type="NCBI Taxonomy" id="46186"/>
    <lineage>
        <taxon>Bacteria</taxon>
        <taxon>Bacillati</taxon>
        <taxon>Actinomycetota</taxon>
        <taxon>Actinomycetes</taxon>
        <taxon>Streptosporangiales</taxon>
        <taxon>Streptosporangiaceae</taxon>
        <taxon>Streptosporangium</taxon>
    </lineage>
</organism>
<dbReference type="PANTHER" id="PTHR33361:SF2">
    <property type="entry name" value="DUF885 DOMAIN-CONTAINING PROTEIN"/>
    <property type="match status" value="1"/>
</dbReference>
<dbReference type="Proteomes" id="UP001500831">
    <property type="component" value="Unassembled WGS sequence"/>
</dbReference>
<evidence type="ECO:0000313" key="2">
    <source>
        <dbReference type="Proteomes" id="UP001500831"/>
    </source>
</evidence>
<keyword evidence="2" id="KW-1185">Reference proteome</keyword>
<name>A0ABN3W566_9ACTN</name>
<accession>A0ABN3W566</accession>
<evidence type="ECO:0000313" key="1">
    <source>
        <dbReference type="EMBL" id="GAA2894775.1"/>
    </source>
</evidence>
<dbReference type="RefSeq" id="WP_344978485.1">
    <property type="nucleotide sequence ID" value="NZ_BAAAVI010000054.1"/>
</dbReference>
<reference evidence="1 2" key="1">
    <citation type="journal article" date="2019" name="Int. J. Syst. Evol. Microbiol.">
        <title>The Global Catalogue of Microorganisms (GCM) 10K type strain sequencing project: providing services to taxonomists for standard genome sequencing and annotation.</title>
        <authorList>
            <consortium name="The Broad Institute Genomics Platform"/>
            <consortium name="The Broad Institute Genome Sequencing Center for Infectious Disease"/>
            <person name="Wu L."/>
            <person name="Ma J."/>
        </authorList>
    </citation>
    <scope>NUCLEOTIDE SEQUENCE [LARGE SCALE GENOMIC DNA]</scope>
    <source>
        <strain evidence="1 2">JCM 6242</strain>
    </source>
</reference>
<sequence>MTTPIFALCDEYVTRWAALDPIAAGAEGIVSEFVAATDHSPAGSAARAELIRSTLKRLDALVPTGEPDVRAATHLRERLEAELAWHDLGEPLRWVAAPYGLPYRVRSSVVLLPHGNDDEWRDVAARLAAIPAMLAGWRESLEAGLAAGLRGARRQALAMADQAAQFAGEGDTPPAHDAFVATYGDGPVKEELVRAAAAAHAAYAEVARYMREEYAPGATEVDAVGPERYAVAARISLGADIDLREAYEWGWAELERIGAEMAAEVERIKPGATVEEATEILNRTQAVDSLEEYQAWLQERHDWAIKQLHGTHFDIPEPLQVIVAEVDVSSTSGAASYNSPSEDLSRPGRTLWPVGGRTRFATWSELTTIFHEGVPGHHLQFGAMRMAGDGLSRFARVSWVDGHGEGWGLYAERLADELGWFTDPGTRLGMLNWSALRAARVVIDLGVHLDLPLPDGSRWTFEKACEVLRERGRCEPHRVEAEVVRYFGWPAQAIAYKLGERAWVEAREEARRRLGAAFDLRAWHTAALELGPVGLSSLADALRRIG</sequence>
<dbReference type="EMBL" id="BAAAVI010000054">
    <property type="protein sequence ID" value="GAA2894775.1"/>
    <property type="molecule type" value="Genomic_DNA"/>
</dbReference>
<proteinExistence type="predicted"/>
<comment type="caution">
    <text evidence="1">The sequence shown here is derived from an EMBL/GenBank/DDBJ whole genome shotgun (WGS) entry which is preliminary data.</text>
</comment>